<dbReference type="Gene3D" id="3.30.70.2520">
    <property type="match status" value="1"/>
</dbReference>
<evidence type="ECO:0000256" key="1">
    <source>
        <dbReference type="ARBA" id="ARBA00005147"/>
    </source>
</evidence>
<keyword evidence="3" id="KW-0060">Ascorbate biosynthesis</keyword>
<feature type="domain" description="FAD-binding PCMH-type" evidence="5">
    <location>
        <begin position="12"/>
        <end position="183"/>
    </location>
</feature>
<evidence type="ECO:0000259" key="5">
    <source>
        <dbReference type="PROSITE" id="PS51387"/>
    </source>
</evidence>
<dbReference type="AlphaFoldDB" id="A0A6C7E8H7"/>
<dbReference type="KEGG" id="aym:YM304_00220"/>
<dbReference type="OrthoDB" id="9800184at2"/>
<dbReference type="PIRSF" id="PIRSF000136">
    <property type="entry name" value="LGO_GLO"/>
    <property type="match status" value="1"/>
</dbReference>
<dbReference type="PROSITE" id="PS00862">
    <property type="entry name" value="OX2_COVAL_FAD"/>
    <property type="match status" value="1"/>
</dbReference>
<dbReference type="InterPro" id="IPR007173">
    <property type="entry name" value="ALO_C"/>
</dbReference>
<sequence>MAVSTKNWAGNQRCVPTAVHEPTTTDEVAAIVRRAAEAGERVKVIAGGHSFTDTAMTDGHLLSLDAMKRIIDVGGRDGLDVRVQAGIRLHDLNQQLTDRGLALPNLGDIDRQSIAGATATATHGTGAGLGNISTRIVGMEIVTGDGSVRRCTETDDPELLRVARVSLGALGIVTEVTLRCVPAFNLHAVETIEPLVDLLADFRTLMHSTDHVEFYWMPGSRRCQVKRNTRTELPAEPQSKAAYIRDKWIGENLAFGTVCRVGRRFPSLAPRVAKLVMFGAPERDLIDRSDKIFCSPRKVRFLEMEYGVPIDAVPDAIGRIHDLISTLPIKPMFPIEVRISAADDIPLSTANGRASGWIAVHQYVGVPHEAYFQGVESIMNDYNGRPHWGKLHFQTATTLAHRYPEWNTFQEWRDELDPNRTFTNAYLERVLG</sequence>
<dbReference type="GO" id="GO:0080049">
    <property type="term" value="F:L-gulono-1,4-lactone dehydrogenase activity"/>
    <property type="evidence" value="ECO:0007669"/>
    <property type="project" value="TreeGrafter"/>
</dbReference>
<gene>
    <name evidence="6" type="ORF">YM304_00220</name>
</gene>
<evidence type="ECO:0000313" key="6">
    <source>
        <dbReference type="EMBL" id="BAN00336.1"/>
    </source>
</evidence>
<protein>
    <submittedName>
        <fullName evidence="6">Putative FAD-linked oxidase</fullName>
    </submittedName>
</protein>
<evidence type="ECO:0000313" key="7">
    <source>
        <dbReference type="Proteomes" id="UP000011863"/>
    </source>
</evidence>
<dbReference type="EMBL" id="AP012057">
    <property type="protein sequence ID" value="BAN00336.1"/>
    <property type="molecule type" value="Genomic_DNA"/>
</dbReference>
<evidence type="ECO:0000256" key="4">
    <source>
        <dbReference type="ARBA" id="ARBA00023002"/>
    </source>
</evidence>
<dbReference type="InterPro" id="IPR016171">
    <property type="entry name" value="Vanillyl_alc_oxidase_C-sub2"/>
</dbReference>
<dbReference type="GO" id="GO:0003885">
    <property type="term" value="F:D-arabinono-1,4-lactone oxidase activity"/>
    <property type="evidence" value="ECO:0007669"/>
    <property type="project" value="InterPro"/>
</dbReference>
<keyword evidence="4" id="KW-0560">Oxidoreductase</keyword>
<dbReference type="InterPro" id="IPR006094">
    <property type="entry name" value="Oxid_FAD_bind_N"/>
</dbReference>
<organism evidence="6 7">
    <name type="scientific">Ilumatobacter coccineus (strain NBRC 103263 / KCTC 29153 / YM16-304)</name>
    <dbReference type="NCBI Taxonomy" id="1313172"/>
    <lineage>
        <taxon>Bacteria</taxon>
        <taxon>Bacillati</taxon>
        <taxon>Actinomycetota</taxon>
        <taxon>Acidimicrobiia</taxon>
        <taxon>Acidimicrobiales</taxon>
        <taxon>Ilumatobacteraceae</taxon>
        <taxon>Ilumatobacter</taxon>
    </lineage>
</organism>
<dbReference type="SUPFAM" id="SSF56176">
    <property type="entry name" value="FAD-binding/transporter-associated domain-like"/>
    <property type="match status" value="1"/>
</dbReference>
<dbReference type="InterPro" id="IPR016166">
    <property type="entry name" value="FAD-bd_PCMH"/>
</dbReference>
<name>A0A6C7E8H7_ILUCY</name>
<dbReference type="Pfam" id="PF04030">
    <property type="entry name" value="ALO"/>
    <property type="match status" value="1"/>
</dbReference>
<dbReference type="InterPro" id="IPR010031">
    <property type="entry name" value="FAD_lactone_oxidase-like"/>
</dbReference>
<dbReference type="GO" id="GO:0019853">
    <property type="term" value="P:L-ascorbic acid biosynthetic process"/>
    <property type="evidence" value="ECO:0007669"/>
    <property type="project" value="UniProtKB-UniPathway"/>
</dbReference>
<dbReference type="Gene3D" id="3.30.43.10">
    <property type="entry name" value="Uridine Diphospho-n-acetylenolpyruvylglucosamine Reductase, domain 2"/>
    <property type="match status" value="1"/>
</dbReference>
<dbReference type="InterPro" id="IPR016169">
    <property type="entry name" value="FAD-bd_PCMH_sub2"/>
</dbReference>
<dbReference type="RefSeq" id="WP_015439584.1">
    <property type="nucleotide sequence ID" value="NC_020520.1"/>
</dbReference>
<evidence type="ECO:0000256" key="3">
    <source>
        <dbReference type="ARBA" id="ARBA00022644"/>
    </source>
</evidence>
<accession>A0A6C7E8H7</accession>
<comment type="pathway">
    <text evidence="1">Cofactor biosynthesis; L-ascorbate biosynthesis.</text>
</comment>
<dbReference type="Gene3D" id="1.10.45.10">
    <property type="entry name" value="Vanillyl-alcohol Oxidase, Chain A, domain 4"/>
    <property type="match status" value="1"/>
</dbReference>
<dbReference type="InterPro" id="IPR036318">
    <property type="entry name" value="FAD-bd_PCMH-like_sf"/>
</dbReference>
<keyword evidence="7" id="KW-1185">Reference proteome</keyword>
<dbReference type="InterPro" id="IPR016167">
    <property type="entry name" value="FAD-bd_PCMH_sub1"/>
</dbReference>
<dbReference type="PANTHER" id="PTHR43762">
    <property type="entry name" value="L-GULONOLACTONE OXIDASE"/>
    <property type="match status" value="1"/>
</dbReference>
<dbReference type="GO" id="GO:0016020">
    <property type="term" value="C:membrane"/>
    <property type="evidence" value="ECO:0007669"/>
    <property type="project" value="InterPro"/>
</dbReference>
<comment type="similarity">
    <text evidence="2">Belongs to the oxygen-dependent FAD-linked oxidoreductase family.</text>
</comment>
<reference evidence="6 7" key="1">
    <citation type="journal article" date="2013" name="Int. J. Syst. Evol. Microbiol.">
        <title>Ilumatobacter nonamiense sp. nov. and Ilumatobacter coccineum sp. nov., isolated from seashore sand.</title>
        <authorList>
            <person name="Matsumoto A."/>
            <person name="Kasai H."/>
            <person name="Matsuo Y."/>
            <person name="Shizuri Y."/>
            <person name="Ichikawa N."/>
            <person name="Fujita N."/>
            <person name="Omura S."/>
            <person name="Takahashi Y."/>
        </authorList>
    </citation>
    <scope>NUCLEOTIDE SEQUENCE [LARGE SCALE GENOMIC DNA]</scope>
    <source>
        <strain evidence="7">NBRC 103263 / KCTC 29153 / YM16-304</strain>
    </source>
</reference>
<evidence type="ECO:0000256" key="2">
    <source>
        <dbReference type="ARBA" id="ARBA00005466"/>
    </source>
</evidence>
<proteinExistence type="inferred from homology"/>
<dbReference type="NCBIfam" id="TIGR01679">
    <property type="entry name" value="bact_FAD_ox"/>
    <property type="match status" value="1"/>
</dbReference>
<dbReference type="InterPro" id="IPR006093">
    <property type="entry name" value="Oxy_OxRdtase_FAD_BS"/>
</dbReference>
<dbReference type="Gene3D" id="3.30.465.10">
    <property type="match status" value="1"/>
</dbReference>
<dbReference type="GO" id="GO:0071949">
    <property type="term" value="F:FAD binding"/>
    <property type="evidence" value="ECO:0007669"/>
    <property type="project" value="InterPro"/>
</dbReference>
<dbReference type="PANTHER" id="PTHR43762:SF1">
    <property type="entry name" value="D-ARABINONO-1,4-LACTONE OXIDASE"/>
    <property type="match status" value="1"/>
</dbReference>
<dbReference type="Proteomes" id="UP000011863">
    <property type="component" value="Chromosome"/>
</dbReference>
<dbReference type="PROSITE" id="PS51387">
    <property type="entry name" value="FAD_PCMH"/>
    <property type="match status" value="1"/>
</dbReference>
<dbReference type="UniPathway" id="UPA00132"/>
<dbReference type="Pfam" id="PF01565">
    <property type="entry name" value="FAD_binding_4"/>
    <property type="match status" value="1"/>
</dbReference>